<dbReference type="Gene3D" id="3.40.50.150">
    <property type="entry name" value="Vaccinia Virus protein VP39"/>
    <property type="match status" value="1"/>
</dbReference>
<sequence length="654" mass="72419">MIHSNRKHTWMFGWNPPWHRKNPNKDQLSSVGEQHRRQERTSCRQSQPTKSAVEDDSIFYNSNISYNDSESILSPQLDQTMDTGYTSPISSSSSSFTSSFRRNTKASVLEFFHRRKSSTPSVMSSQTSSQQSFPVGHLSPLPVGRKSTLPTTSPPLTSAATTTGSTQSHSTNNNAMHTTSPSSTLPSTSPCSGSSSHQITTNNTGTTSSSASSNQHHRFPFIHHHHHHHHQNEVSNTVAPINEEQHPPLYQHRHSSLSPHNTLTSYPSSTATPRSSSVSASVRPYDSLIKNSESFYEHTMDMEDSAPPTFDDTNRITLRHDLIKLVLDGLFKSPLDPQQEGERQVLQIGCGNGSWSLDCAKEFPHWFILGLDDRNGGPLISAASGKKILLSGTTSSSSSSSAAPLSKTPLIPSTSSSNSPSATATAAPHASTLPSSTTPCGHGNNFRFIRSATSLVESLKMIPDNQFDLVYGRFLALSLPPSEYEDLVSECWRVCKSGGFVEFTELDMRIYGSSGSGILVKRLNQQVVSAMKKRKLDPRLPRHLQDLFFKLLVEDQPASSRRRQTSYQVKYNSLPLGVWGGRIGVMFRDDIHDVLDALDVTTTSHVDDDPSDKDDEQRLPEHDWKATTDLLDDELDSHMAFMNLYQIFAQKHKV</sequence>
<reference evidence="2 3" key="1">
    <citation type="submission" date="2016-07" db="EMBL/GenBank/DDBJ databases">
        <title>Pervasive Adenine N6-methylation of Active Genes in Fungi.</title>
        <authorList>
            <consortium name="DOE Joint Genome Institute"/>
            <person name="Mondo S.J."/>
            <person name="Dannebaum R.O."/>
            <person name="Kuo R.C."/>
            <person name="Labutti K."/>
            <person name="Haridas S."/>
            <person name="Kuo A."/>
            <person name="Salamov A."/>
            <person name="Ahrendt S.R."/>
            <person name="Lipzen A."/>
            <person name="Sullivan W."/>
            <person name="Andreopoulos W.B."/>
            <person name="Clum A."/>
            <person name="Lindquist E."/>
            <person name="Daum C."/>
            <person name="Ramamoorthy G.K."/>
            <person name="Gryganskyi A."/>
            <person name="Culley D."/>
            <person name="Magnuson J.K."/>
            <person name="James T.Y."/>
            <person name="O'Malley M.A."/>
            <person name="Stajich J.E."/>
            <person name="Spatafora J.W."/>
            <person name="Visel A."/>
            <person name="Grigoriev I.V."/>
        </authorList>
    </citation>
    <scope>NUCLEOTIDE SEQUENCE [LARGE SCALE GENOMIC DNA]</scope>
    <source>
        <strain evidence="2 3">NRRL 1336</strain>
    </source>
</reference>
<feature type="compositionally biased region" description="Low complexity" evidence="1">
    <location>
        <begin position="178"/>
        <end position="214"/>
    </location>
</feature>
<name>A0A1X2HZC6_9FUNG</name>
<evidence type="ECO:0000313" key="3">
    <source>
        <dbReference type="Proteomes" id="UP000193560"/>
    </source>
</evidence>
<dbReference type="Proteomes" id="UP000193560">
    <property type="component" value="Unassembled WGS sequence"/>
</dbReference>
<evidence type="ECO:0000313" key="2">
    <source>
        <dbReference type="EMBL" id="ORZ04954.1"/>
    </source>
</evidence>
<feature type="compositionally biased region" description="Low complexity" evidence="1">
    <location>
        <begin position="118"/>
        <end position="132"/>
    </location>
</feature>
<dbReference type="GO" id="GO:0008168">
    <property type="term" value="F:methyltransferase activity"/>
    <property type="evidence" value="ECO:0007669"/>
    <property type="project" value="TreeGrafter"/>
</dbReference>
<dbReference type="InterPro" id="IPR029063">
    <property type="entry name" value="SAM-dependent_MTases_sf"/>
</dbReference>
<feature type="region of interest" description="Disordered" evidence="1">
    <location>
        <begin position="21"/>
        <end position="54"/>
    </location>
</feature>
<organism evidence="2 3">
    <name type="scientific">Absidia repens</name>
    <dbReference type="NCBI Taxonomy" id="90262"/>
    <lineage>
        <taxon>Eukaryota</taxon>
        <taxon>Fungi</taxon>
        <taxon>Fungi incertae sedis</taxon>
        <taxon>Mucoromycota</taxon>
        <taxon>Mucoromycotina</taxon>
        <taxon>Mucoromycetes</taxon>
        <taxon>Mucorales</taxon>
        <taxon>Cunninghamellaceae</taxon>
        <taxon>Absidia</taxon>
    </lineage>
</organism>
<dbReference type="AlphaFoldDB" id="A0A1X2HZC6"/>
<keyword evidence="3" id="KW-1185">Reference proteome</keyword>
<feature type="region of interest" description="Disordered" evidence="1">
    <location>
        <begin position="250"/>
        <end position="282"/>
    </location>
</feature>
<dbReference type="OrthoDB" id="2013972at2759"/>
<evidence type="ECO:0008006" key="4">
    <source>
        <dbReference type="Google" id="ProtNLM"/>
    </source>
</evidence>
<feature type="compositionally biased region" description="Basic and acidic residues" evidence="1">
    <location>
        <begin position="33"/>
        <end position="42"/>
    </location>
</feature>
<gene>
    <name evidence="2" type="ORF">BCR42DRAFT_428892</name>
</gene>
<feature type="region of interest" description="Disordered" evidence="1">
    <location>
        <begin position="395"/>
        <end position="438"/>
    </location>
</feature>
<comment type="caution">
    <text evidence="2">The sequence shown here is derived from an EMBL/GenBank/DDBJ whole genome shotgun (WGS) entry which is preliminary data.</text>
</comment>
<dbReference type="SUPFAM" id="SSF53335">
    <property type="entry name" value="S-adenosyl-L-methionine-dependent methyltransferases"/>
    <property type="match status" value="1"/>
</dbReference>
<accession>A0A1X2HZC6</accession>
<evidence type="ECO:0000256" key="1">
    <source>
        <dbReference type="SAM" id="MobiDB-lite"/>
    </source>
</evidence>
<protein>
    <recommendedName>
        <fullName evidence="4">Methyltransferase type 11 domain-containing protein</fullName>
    </recommendedName>
</protein>
<dbReference type="PANTHER" id="PTHR43591">
    <property type="entry name" value="METHYLTRANSFERASE"/>
    <property type="match status" value="1"/>
</dbReference>
<dbReference type="PANTHER" id="PTHR43591:SF24">
    <property type="entry name" value="2-METHOXY-6-POLYPRENYL-1,4-BENZOQUINOL METHYLASE, MITOCHONDRIAL"/>
    <property type="match status" value="1"/>
</dbReference>
<feature type="region of interest" description="Disordered" evidence="1">
    <location>
        <begin position="117"/>
        <end position="215"/>
    </location>
</feature>
<feature type="region of interest" description="Disordered" evidence="1">
    <location>
        <begin position="78"/>
        <end position="99"/>
    </location>
</feature>
<dbReference type="EMBL" id="MCGE01000047">
    <property type="protein sequence ID" value="ORZ04954.1"/>
    <property type="molecule type" value="Genomic_DNA"/>
</dbReference>
<feature type="compositionally biased region" description="Low complexity" evidence="1">
    <location>
        <begin position="264"/>
        <end position="282"/>
    </location>
</feature>
<feature type="compositionally biased region" description="Low complexity" evidence="1">
    <location>
        <begin position="86"/>
        <end position="99"/>
    </location>
</feature>
<proteinExistence type="predicted"/>
<feature type="compositionally biased region" description="Low complexity" evidence="1">
    <location>
        <begin position="147"/>
        <end position="171"/>
    </location>
</feature>